<dbReference type="Gene3D" id="3.30.420.270">
    <property type="match status" value="1"/>
</dbReference>
<keyword evidence="4 7" id="KW-0812">Transmembrane</keyword>
<evidence type="ECO:0000256" key="8">
    <source>
        <dbReference type="SAM" id="Phobius"/>
    </source>
</evidence>
<dbReference type="AlphaFoldDB" id="A0A6B1FDJ0"/>
<gene>
    <name evidence="9" type="ORF">F4162_08855</name>
</gene>
<dbReference type="EMBL" id="VYDO01000281">
    <property type="protein sequence ID" value="MYG39043.1"/>
    <property type="molecule type" value="Genomic_DNA"/>
</dbReference>
<dbReference type="PANTHER" id="PTHR30558:SF3">
    <property type="entry name" value="BIOPOLYMER TRANSPORT PROTEIN EXBD-RELATED"/>
    <property type="match status" value="1"/>
</dbReference>
<evidence type="ECO:0000256" key="4">
    <source>
        <dbReference type="ARBA" id="ARBA00022692"/>
    </source>
</evidence>
<evidence type="ECO:0000256" key="6">
    <source>
        <dbReference type="ARBA" id="ARBA00023136"/>
    </source>
</evidence>
<keyword evidence="7" id="KW-0813">Transport</keyword>
<comment type="similarity">
    <text evidence="2 7">Belongs to the ExbD/TolR family.</text>
</comment>
<keyword evidence="6 8" id="KW-0472">Membrane</keyword>
<dbReference type="Pfam" id="PF02472">
    <property type="entry name" value="ExbD"/>
    <property type="match status" value="1"/>
</dbReference>
<dbReference type="GO" id="GO:0005886">
    <property type="term" value="C:plasma membrane"/>
    <property type="evidence" value="ECO:0007669"/>
    <property type="project" value="UniProtKB-SubCell"/>
</dbReference>
<reference evidence="9" key="1">
    <citation type="submission" date="2019-09" db="EMBL/GenBank/DDBJ databases">
        <title>Characterisation of the sponge microbiome using genome-centric metagenomics.</title>
        <authorList>
            <person name="Engelberts J.P."/>
            <person name="Robbins S.J."/>
            <person name="De Goeij J.M."/>
            <person name="Aranda M."/>
            <person name="Bell S.C."/>
            <person name="Webster N.S."/>
        </authorList>
    </citation>
    <scope>NUCLEOTIDE SEQUENCE</scope>
    <source>
        <strain evidence="9">SB0676_bin_10</strain>
    </source>
</reference>
<keyword evidence="5 8" id="KW-1133">Transmembrane helix</keyword>
<evidence type="ECO:0000256" key="1">
    <source>
        <dbReference type="ARBA" id="ARBA00004162"/>
    </source>
</evidence>
<evidence type="ECO:0000313" key="9">
    <source>
        <dbReference type="EMBL" id="MYG39043.1"/>
    </source>
</evidence>
<accession>A0A6B1FDJ0</accession>
<sequence length="130" mass="14529">MMFTFRRSRAAVSLTPLIDVVFILLIFFMLVSNLQRTNRIDLHISDRNSAPTQAQDRAFLVTIKRDDALQLDGQPVSLAQLRGRIALQPRRQVVLEPAAGVSLQQTVNVLDQLRGAGASQVSFLQARTEE</sequence>
<keyword evidence="3" id="KW-1003">Cell membrane</keyword>
<proteinExistence type="inferred from homology"/>
<feature type="transmembrane region" description="Helical" evidence="8">
    <location>
        <begin position="12"/>
        <end position="31"/>
    </location>
</feature>
<evidence type="ECO:0000256" key="7">
    <source>
        <dbReference type="RuleBase" id="RU003879"/>
    </source>
</evidence>
<evidence type="ECO:0000256" key="5">
    <source>
        <dbReference type="ARBA" id="ARBA00022989"/>
    </source>
</evidence>
<evidence type="ECO:0000256" key="3">
    <source>
        <dbReference type="ARBA" id="ARBA00022475"/>
    </source>
</evidence>
<dbReference type="InterPro" id="IPR003400">
    <property type="entry name" value="ExbD"/>
</dbReference>
<name>A0A6B1FDJ0_9SYNE</name>
<comment type="subcellular location">
    <subcellularLocation>
        <location evidence="1">Cell membrane</location>
        <topology evidence="1">Single-pass membrane protein</topology>
    </subcellularLocation>
    <subcellularLocation>
        <location evidence="7">Cell membrane</location>
        <topology evidence="7">Single-pass type II membrane protein</topology>
    </subcellularLocation>
</comment>
<protein>
    <submittedName>
        <fullName evidence="9">Biopolymer transporter ExbD</fullName>
    </submittedName>
</protein>
<dbReference type="GO" id="GO:0015031">
    <property type="term" value="P:protein transport"/>
    <property type="evidence" value="ECO:0007669"/>
    <property type="project" value="UniProtKB-KW"/>
</dbReference>
<organism evidence="9">
    <name type="scientific">Synechococcus sp. SB0676_bin_10</name>
    <dbReference type="NCBI Taxonomy" id="2604869"/>
    <lineage>
        <taxon>Bacteria</taxon>
        <taxon>Bacillati</taxon>
        <taxon>Cyanobacteriota</taxon>
        <taxon>Cyanophyceae</taxon>
        <taxon>Synechococcales</taxon>
        <taxon>Synechococcaceae</taxon>
        <taxon>Synechococcus</taxon>
    </lineage>
</organism>
<keyword evidence="7" id="KW-0653">Protein transport</keyword>
<dbReference type="GO" id="GO:0022857">
    <property type="term" value="F:transmembrane transporter activity"/>
    <property type="evidence" value="ECO:0007669"/>
    <property type="project" value="InterPro"/>
</dbReference>
<dbReference type="PANTHER" id="PTHR30558">
    <property type="entry name" value="EXBD MEMBRANE COMPONENT OF PMF-DRIVEN MACROMOLECULE IMPORT SYSTEM"/>
    <property type="match status" value="1"/>
</dbReference>
<evidence type="ECO:0000256" key="2">
    <source>
        <dbReference type="ARBA" id="ARBA00005811"/>
    </source>
</evidence>
<comment type="caution">
    <text evidence="9">The sequence shown here is derived from an EMBL/GenBank/DDBJ whole genome shotgun (WGS) entry which is preliminary data.</text>
</comment>